<dbReference type="Pfam" id="PF00072">
    <property type="entry name" value="Response_reg"/>
    <property type="match status" value="1"/>
</dbReference>
<dbReference type="EMBL" id="CP022572">
    <property type="protein sequence ID" value="AZU64304.1"/>
    <property type="molecule type" value="Genomic_DNA"/>
</dbReference>
<dbReference type="PROSITE" id="PS50110">
    <property type="entry name" value="RESPONSE_REGULATORY"/>
    <property type="match status" value="1"/>
</dbReference>
<dbReference type="GO" id="GO:0000160">
    <property type="term" value="P:phosphorelay signal transduction system"/>
    <property type="evidence" value="ECO:0007669"/>
    <property type="project" value="UniProtKB-KW"/>
</dbReference>
<evidence type="ECO:0000259" key="10">
    <source>
        <dbReference type="PROSITE" id="PS50110"/>
    </source>
</evidence>
<sequence length="504" mass="58237">MYKVLLADDESLITLGLMALIDWEDYGFEIAYTAESGEEALRYLKEHPIDLLITDILMGEMTGLDLIKEAKEIQPKIKSIILTGYQEFEFIKQGLLLGIENYLVKPVDEEELLTTIQNVGRKLSAAPVSTEAGPAEEEATLLDNTLWRFLTGEIDKNDCLERISLYNVQFDQSFYNVSILNFEHYQKTEIKKNIRDLIEAQYSATCLYSPNQELIIIFGGPCEADLVTWNQGLVKQLCEEQLGTGLFYLSMGKTVKSIELLEESFNTARDYSLLQFYLEPNMLISDGSTIDRQEELKRQQEFKENIVKLLLHADEEALQMIDLFFDCLKKESKFISPQVAKKYTFDLMSYIHFSIQPDDLSHYTAAIERIVYSSDIELMKAILREYCYEIILSITNQVHMRSPIVQNVLQFIHAHYDQGLSLKTLGQQFHVNAIYLGQLFQKEVGVVFSEYINRYRLEKAKELLKTTHYRAGEIGKKVGYSDTTYFYKQFKKTVGTTPSEWRKI</sequence>
<dbReference type="GO" id="GO:0043565">
    <property type="term" value="F:sequence-specific DNA binding"/>
    <property type="evidence" value="ECO:0007669"/>
    <property type="project" value="InterPro"/>
</dbReference>
<dbReference type="Pfam" id="PF12833">
    <property type="entry name" value="HTH_18"/>
    <property type="match status" value="1"/>
</dbReference>
<dbReference type="PANTHER" id="PTHR42713:SF3">
    <property type="entry name" value="TRANSCRIPTIONAL REGULATORY PROTEIN HPTR"/>
    <property type="match status" value="1"/>
</dbReference>
<dbReference type="AlphaFoldDB" id="A0A3T0I4K6"/>
<dbReference type="InterPro" id="IPR051552">
    <property type="entry name" value="HptR"/>
</dbReference>
<dbReference type="InterPro" id="IPR018060">
    <property type="entry name" value="HTH_AraC"/>
</dbReference>
<comment type="subcellular location">
    <subcellularLocation>
        <location evidence="1">Cytoplasm</location>
    </subcellularLocation>
</comment>
<proteinExistence type="predicted"/>
<feature type="domain" description="HTH araC/xylS-type" evidence="9">
    <location>
        <begin position="406"/>
        <end position="504"/>
    </location>
</feature>
<dbReference type="InterPro" id="IPR009057">
    <property type="entry name" value="Homeodomain-like_sf"/>
</dbReference>
<dbReference type="SUPFAM" id="SSF46689">
    <property type="entry name" value="Homeodomain-like"/>
    <property type="match status" value="2"/>
</dbReference>
<evidence type="ECO:0000256" key="7">
    <source>
        <dbReference type="ARBA" id="ARBA00023163"/>
    </source>
</evidence>
<keyword evidence="5" id="KW-0805">Transcription regulation</keyword>
<keyword evidence="12" id="KW-1185">Reference proteome</keyword>
<dbReference type="InterPro" id="IPR011006">
    <property type="entry name" value="CheY-like_superfamily"/>
</dbReference>
<dbReference type="OrthoDB" id="342399at2"/>
<dbReference type="Gene3D" id="1.10.10.60">
    <property type="entry name" value="Homeodomain-like"/>
    <property type="match status" value="2"/>
</dbReference>
<evidence type="ECO:0000256" key="4">
    <source>
        <dbReference type="ARBA" id="ARBA00023012"/>
    </source>
</evidence>
<dbReference type="Gene3D" id="3.40.50.2300">
    <property type="match status" value="1"/>
</dbReference>
<keyword evidence="6 11" id="KW-0238">DNA-binding</keyword>
<reference evidence="11 12" key="1">
    <citation type="submission" date="2017-07" db="EMBL/GenBank/DDBJ databases">
        <title>The complete genome sequence of Bacillus mesonae strain H20-5, an efficient strain improving plant abiotic stress resistance.</title>
        <authorList>
            <person name="Kim S.Y."/>
            <person name="Song H."/>
            <person name="Sang M.K."/>
            <person name="Weon H.-Y."/>
            <person name="Song J."/>
        </authorList>
    </citation>
    <scope>NUCLEOTIDE SEQUENCE [LARGE SCALE GENOMIC DNA]</scope>
    <source>
        <strain evidence="11 12">H20-5</strain>
    </source>
</reference>
<keyword evidence="3 8" id="KW-0597">Phosphoprotein</keyword>
<keyword evidence="7" id="KW-0804">Transcription</keyword>
<dbReference type="SMART" id="SM00342">
    <property type="entry name" value="HTH_ARAC"/>
    <property type="match status" value="1"/>
</dbReference>
<dbReference type="GO" id="GO:0005737">
    <property type="term" value="C:cytoplasm"/>
    <property type="evidence" value="ECO:0007669"/>
    <property type="project" value="UniProtKB-SubCell"/>
</dbReference>
<dbReference type="InterPro" id="IPR001789">
    <property type="entry name" value="Sig_transdc_resp-reg_receiver"/>
</dbReference>
<dbReference type="InterPro" id="IPR020449">
    <property type="entry name" value="Tscrpt_reg_AraC-type_HTH"/>
</dbReference>
<evidence type="ECO:0000313" key="11">
    <source>
        <dbReference type="EMBL" id="AZU64304.1"/>
    </source>
</evidence>
<dbReference type="STRING" id="1193713.GCA_001636315_01980"/>
<evidence type="ECO:0000313" key="12">
    <source>
        <dbReference type="Proteomes" id="UP000282892"/>
    </source>
</evidence>
<name>A0A3T0I4K6_9BACI</name>
<dbReference type="KEGG" id="nmk:CHR53_25400"/>
<dbReference type="SUPFAM" id="SSF52172">
    <property type="entry name" value="CheY-like"/>
    <property type="match status" value="1"/>
</dbReference>
<evidence type="ECO:0000259" key="9">
    <source>
        <dbReference type="PROSITE" id="PS01124"/>
    </source>
</evidence>
<evidence type="ECO:0000256" key="3">
    <source>
        <dbReference type="ARBA" id="ARBA00022553"/>
    </source>
</evidence>
<feature type="modified residue" description="4-aspartylphosphate" evidence="8">
    <location>
        <position position="55"/>
    </location>
</feature>
<feature type="domain" description="Response regulatory" evidence="10">
    <location>
        <begin position="3"/>
        <end position="120"/>
    </location>
</feature>
<evidence type="ECO:0000256" key="1">
    <source>
        <dbReference type="ARBA" id="ARBA00004496"/>
    </source>
</evidence>
<evidence type="ECO:0000256" key="2">
    <source>
        <dbReference type="ARBA" id="ARBA00022490"/>
    </source>
</evidence>
<dbReference type="GO" id="GO:0003700">
    <property type="term" value="F:DNA-binding transcription factor activity"/>
    <property type="evidence" value="ECO:0007669"/>
    <property type="project" value="InterPro"/>
</dbReference>
<keyword evidence="2" id="KW-0963">Cytoplasm</keyword>
<evidence type="ECO:0000256" key="5">
    <source>
        <dbReference type="ARBA" id="ARBA00023015"/>
    </source>
</evidence>
<dbReference type="SMART" id="SM00448">
    <property type="entry name" value="REC"/>
    <property type="match status" value="1"/>
</dbReference>
<evidence type="ECO:0000256" key="6">
    <source>
        <dbReference type="ARBA" id="ARBA00023125"/>
    </source>
</evidence>
<dbReference type="PRINTS" id="PR00032">
    <property type="entry name" value="HTHARAC"/>
</dbReference>
<keyword evidence="4" id="KW-0902">Two-component regulatory system</keyword>
<protein>
    <submittedName>
        <fullName evidence="11">DNA-binding response regulator</fullName>
    </submittedName>
</protein>
<evidence type="ECO:0000256" key="8">
    <source>
        <dbReference type="PROSITE-ProRule" id="PRU00169"/>
    </source>
</evidence>
<organism evidence="11 12">
    <name type="scientific">Neobacillus mesonae</name>
    <dbReference type="NCBI Taxonomy" id="1193713"/>
    <lineage>
        <taxon>Bacteria</taxon>
        <taxon>Bacillati</taxon>
        <taxon>Bacillota</taxon>
        <taxon>Bacilli</taxon>
        <taxon>Bacillales</taxon>
        <taxon>Bacillaceae</taxon>
        <taxon>Neobacillus</taxon>
    </lineage>
</organism>
<accession>A0A3T0I4K6</accession>
<dbReference type="RefSeq" id="WP_066388668.1">
    <property type="nucleotide sequence ID" value="NZ_CP022572.1"/>
</dbReference>
<dbReference type="PROSITE" id="PS01124">
    <property type="entry name" value="HTH_ARAC_FAMILY_2"/>
    <property type="match status" value="1"/>
</dbReference>
<gene>
    <name evidence="11" type="ORF">CHR53_25400</name>
</gene>
<dbReference type="CDD" id="cd17536">
    <property type="entry name" value="REC_YesN-like"/>
    <property type="match status" value="1"/>
</dbReference>
<dbReference type="Proteomes" id="UP000282892">
    <property type="component" value="Chromosome"/>
</dbReference>
<dbReference type="PANTHER" id="PTHR42713">
    <property type="entry name" value="HISTIDINE KINASE-RELATED"/>
    <property type="match status" value="1"/>
</dbReference>